<dbReference type="PANTHER" id="PTHR43716:SF2">
    <property type="entry name" value="BLL6224 PROTEIN"/>
    <property type="match status" value="1"/>
</dbReference>
<dbReference type="InterPro" id="IPR036318">
    <property type="entry name" value="FAD-bd_PCMH-like_sf"/>
</dbReference>
<keyword evidence="3" id="KW-0285">Flavoprotein</keyword>
<reference evidence="6 7" key="1">
    <citation type="submission" date="2018-04" db="EMBL/GenBank/DDBJ databases">
        <title>Genomic Encyclopedia of Type Strains, Phase IV (KMG-IV): sequencing the most valuable type-strain genomes for metagenomic binning, comparative biology and taxonomic classification.</title>
        <authorList>
            <person name="Goeker M."/>
        </authorList>
    </citation>
    <scope>NUCLEOTIDE SEQUENCE [LARGE SCALE GENOMIC DNA]</scope>
    <source>
        <strain evidence="6 7">DSM 104150</strain>
    </source>
</reference>
<dbReference type="RefSeq" id="WP_110265402.1">
    <property type="nucleotide sequence ID" value="NZ_CAWNXA010000006.1"/>
</dbReference>
<evidence type="ECO:0000256" key="2">
    <source>
        <dbReference type="ARBA" id="ARBA00008000"/>
    </source>
</evidence>
<dbReference type="Gene3D" id="3.30.70.2740">
    <property type="match status" value="1"/>
</dbReference>
<evidence type="ECO:0000313" key="6">
    <source>
        <dbReference type="EMBL" id="PXV67080.1"/>
    </source>
</evidence>
<protein>
    <submittedName>
        <fullName evidence="6">4-phosphoerythronate dehydrogenase (FAD-dependent)</fullName>
    </submittedName>
</protein>
<dbReference type="SUPFAM" id="SSF56176">
    <property type="entry name" value="FAD-binding/transporter-associated domain-like"/>
    <property type="match status" value="1"/>
</dbReference>
<dbReference type="FunFam" id="1.10.45.10:FF:000001">
    <property type="entry name" value="D-lactate dehydrogenase mitochondrial"/>
    <property type="match status" value="1"/>
</dbReference>
<feature type="domain" description="FAD-binding PCMH-type" evidence="5">
    <location>
        <begin position="40"/>
        <end position="219"/>
    </location>
</feature>
<dbReference type="SUPFAM" id="SSF55103">
    <property type="entry name" value="FAD-linked oxidases, C-terminal domain"/>
    <property type="match status" value="1"/>
</dbReference>
<accession>A0A318E6J8</accession>
<dbReference type="Proteomes" id="UP000248330">
    <property type="component" value="Unassembled WGS sequence"/>
</dbReference>
<evidence type="ECO:0000256" key="4">
    <source>
        <dbReference type="ARBA" id="ARBA00022827"/>
    </source>
</evidence>
<evidence type="ECO:0000313" key="7">
    <source>
        <dbReference type="Proteomes" id="UP000248330"/>
    </source>
</evidence>
<dbReference type="InterPro" id="IPR004113">
    <property type="entry name" value="FAD-bd_oxidored_4_C"/>
</dbReference>
<dbReference type="Gene3D" id="1.10.45.10">
    <property type="entry name" value="Vanillyl-alcohol Oxidase, Chain A, domain 4"/>
    <property type="match status" value="1"/>
</dbReference>
<dbReference type="InterPro" id="IPR016169">
    <property type="entry name" value="FAD-bd_PCMH_sub2"/>
</dbReference>
<organism evidence="6 7">
    <name type="scientific">Sinimarinibacterium flocculans</name>
    <dbReference type="NCBI Taxonomy" id="985250"/>
    <lineage>
        <taxon>Bacteria</taxon>
        <taxon>Pseudomonadati</taxon>
        <taxon>Pseudomonadota</taxon>
        <taxon>Gammaproteobacteria</taxon>
        <taxon>Nevskiales</taxon>
        <taxon>Nevskiaceae</taxon>
        <taxon>Sinimarinibacterium</taxon>
    </lineage>
</organism>
<dbReference type="EMBL" id="QICN01000006">
    <property type="protein sequence ID" value="PXV67080.1"/>
    <property type="molecule type" value="Genomic_DNA"/>
</dbReference>
<dbReference type="InterPro" id="IPR006094">
    <property type="entry name" value="Oxid_FAD_bind_N"/>
</dbReference>
<gene>
    <name evidence="6" type="ORF">C8D93_10656</name>
</gene>
<evidence type="ECO:0000259" key="5">
    <source>
        <dbReference type="PROSITE" id="PS51387"/>
    </source>
</evidence>
<dbReference type="Pfam" id="PF01565">
    <property type="entry name" value="FAD_binding_4"/>
    <property type="match status" value="1"/>
</dbReference>
<dbReference type="AlphaFoldDB" id="A0A318E6J8"/>
<comment type="cofactor">
    <cofactor evidence="1">
        <name>FAD</name>
        <dbReference type="ChEBI" id="CHEBI:57692"/>
    </cofactor>
</comment>
<dbReference type="PANTHER" id="PTHR43716">
    <property type="entry name" value="D-2-HYDROXYGLUTARATE DEHYDROGENASE, MITOCHONDRIAL"/>
    <property type="match status" value="1"/>
</dbReference>
<dbReference type="OrthoDB" id="9811557at2"/>
<comment type="caution">
    <text evidence="6">The sequence shown here is derived from an EMBL/GenBank/DDBJ whole genome shotgun (WGS) entry which is preliminary data.</text>
</comment>
<keyword evidence="4" id="KW-0274">FAD</keyword>
<sequence length="471" mass="49831">MNDQRFESVLAELRAVVGPAGWIDDPAAMAPYVEEQRGRYRGAAVAVIAPASTDEVSRVLAHCNAARLGVVPQGGNTGLCGGAVAGADQVILSLRRMNRIRALDARNRTLTAEAGCILAELQRAAAEAGRLFPLSLAAEGSCQIGGNLATNAGGTNALRYGVARDLALGLEVVLADGTVWNGLSTLKKDNTGYDLRDLFVGSEGTLGVITAATLRLFPQPGDVQTALLAVGDIDDALAVLDRLQQASDGRVNACELMSDRSVAFATRHVAGCRAPFATLPPWMLLVEVSGGRVVDELRPLFEATLAEALEAGELLDAALAESQAQAQAFWRLRESIPEAQKHEGGSIKHDVSVPVSAVPEFLRRAGAAVESALPGARVCPFGHLGDGNIHFNVSQPQGADRETFLGEWERCNRIVHDIVAELGGSFSAEHGIGRLKRNELLRYKPAVAVEAMRRIKQALDPNGILNPGALL</sequence>
<dbReference type="Gene3D" id="3.30.465.10">
    <property type="match status" value="1"/>
</dbReference>
<dbReference type="InterPro" id="IPR051264">
    <property type="entry name" value="FAD-oxidored/transferase_4"/>
</dbReference>
<dbReference type="PROSITE" id="PS51387">
    <property type="entry name" value="FAD_PCMH"/>
    <property type="match status" value="1"/>
</dbReference>
<dbReference type="InterPro" id="IPR016164">
    <property type="entry name" value="FAD-linked_Oxase-like_C"/>
</dbReference>
<evidence type="ECO:0000256" key="1">
    <source>
        <dbReference type="ARBA" id="ARBA00001974"/>
    </source>
</evidence>
<dbReference type="GO" id="GO:0003824">
    <property type="term" value="F:catalytic activity"/>
    <property type="evidence" value="ECO:0007669"/>
    <property type="project" value="InterPro"/>
</dbReference>
<dbReference type="Gene3D" id="3.30.43.10">
    <property type="entry name" value="Uridine Diphospho-n-acetylenolpyruvylglucosamine Reductase, domain 2"/>
    <property type="match status" value="1"/>
</dbReference>
<dbReference type="GO" id="GO:0071949">
    <property type="term" value="F:FAD binding"/>
    <property type="evidence" value="ECO:0007669"/>
    <property type="project" value="InterPro"/>
</dbReference>
<dbReference type="GO" id="GO:0022904">
    <property type="term" value="P:respiratory electron transport chain"/>
    <property type="evidence" value="ECO:0007669"/>
    <property type="project" value="TreeGrafter"/>
</dbReference>
<dbReference type="InterPro" id="IPR016167">
    <property type="entry name" value="FAD-bd_PCMH_sub1"/>
</dbReference>
<dbReference type="InterPro" id="IPR016171">
    <property type="entry name" value="Vanillyl_alc_oxidase_C-sub2"/>
</dbReference>
<dbReference type="Pfam" id="PF02913">
    <property type="entry name" value="FAD-oxidase_C"/>
    <property type="match status" value="1"/>
</dbReference>
<proteinExistence type="inferred from homology"/>
<name>A0A318E6J8_9GAMM</name>
<evidence type="ECO:0000256" key="3">
    <source>
        <dbReference type="ARBA" id="ARBA00022630"/>
    </source>
</evidence>
<keyword evidence="7" id="KW-1185">Reference proteome</keyword>
<dbReference type="Gene3D" id="3.30.70.2190">
    <property type="match status" value="1"/>
</dbReference>
<comment type="similarity">
    <text evidence="2">Belongs to the FAD-binding oxidoreductase/transferase type 4 family.</text>
</comment>
<dbReference type="InterPro" id="IPR016166">
    <property type="entry name" value="FAD-bd_PCMH"/>
</dbReference>